<dbReference type="InterPro" id="IPR006905">
    <property type="entry name" value="Flavin_halogenase"/>
</dbReference>
<proteinExistence type="predicted"/>
<sequence length="537" mass="62272">MQDSHYDVAIIGASMAGSCLARQLKLKHPEYKIALIERKTKFDSWVGESTLETFWDYASNDLQLAYYLDCNHLYKHGLRFCFDSPEKDLKLSEMSELCRKWFHFIPAHQLNREKFDNDLCRMNQEIGVDVKLGCVVQDILIDKDNGHQIATTDGTIQCRYLVDASGFASPLGKKLDLIVSMDERHPVISHWGRFKNINLIDLQGDEEWRGRTNFTSRALATNHFMYKGYWIWLIPIDEETFSIGVTVRSDLSSVELKNKEEFIEFLQQHACMRELLGDKFELMDYRSMKKLSRQSKQSFSTDRWFMTGMSSAFLEPMLSPGSAYLTDANRMIGEMIEADMQGDMQGFEGRVKAYNAYLKLWYEGFFLHIAGNYHGSYEVTRTHLEALLMHWYGLILPTSYARNFGYCPTMSHLSQEDMNKKAQMMIDESAIQQINRLRGEFLTLIEGQETRKNKGEFFDIELSKELMKHAKNRGKTLDEQAIIKLDKDMLNVVYRGFLRSLSDKEQLGVSDTKLQDVVNMAIKDKLSLSQSFNYLIN</sequence>
<dbReference type="EMBL" id="JBEVCJ010000034">
    <property type="protein sequence ID" value="MET1257094.1"/>
    <property type="molecule type" value="Genomic_DNA"/>
</dbReference>
<dbReference type="InterPro" id="IPR050816">
    <property type="entry name" value="Flavin-dep_Halogenase_NPB"/>
</dbReference>
<dbReference type="InterPro" id="IPR036188">
    <property type="entry name" value="FAD/NAD-bd_sf"/>
</dbReference>
<organism evidence="3 4">
    <name type="scientific">Aliikangiella maris</name>
    <dbReference type="NCBI Taxonomy" id="3162458"/>
    <lineage>
        <taxon>Bacteria</taxon>
        <taxon>Pseudomonadati</taxon>
        <taxon>Pseudomonadota</taxon>
        <taxon>Gammaproteobacteria</taxon>
        <taxon>Oceanospirillales</taxon>
        <taxon>Pleioneaceae</taxon>
        <taxon>Aliikangiella</taxon>
    </lineage>
</organism>
<protein>
    <submittedName>
        <fullName evidence="3">Tryptophan 7-halogenase</fullName>
    </submittedName>
</protein>
<evidence type="ECO:0000256" key="2">
    <source>
        <dbReference type="ARBA" id="ARBA00023033"/>
    </source>
</evidence>
<evidence type="ECO:0000313" key="4">
    <source>
        <dbReference type="Proteomes" id="UP001548189"/>
    </source>
</evidence>
<gene>
    <name evidence="3" type="ORF">ABVT43_18265</name>
</gene>
<name>A0ABV2BYU0_9GAMM</name>
<dbReference type="Proteomes" id="UP001548189">
    <property type="component" value="Unassembled WGS sequence"/>
</dbReference>
<keyword evidence="1" id="KW-0560">Oxidoreductase</keyword>
<dbReference type="Pfam" id="PF04820">
    <property type="entry name" value="Trp_halogenase"/>
    <property type="match status" value="1"/>
</dbReference>
<dbReference type="RefSeq" id="WP_353897677.1">
    <property type="nucleotide sequence ID" value="NZ_JBEVCJ010000034.1"/>
</dbReference>
<dbReference type="SUPFAM" id="SSF51905">
    <property type="entry name" value="FAD/NAD(P)-binding domain"/>
    <property type="match status" value="1"/>
</dbReference>
<keyword evidence="2" id="KW-0503">Monooxygenase</keyword>
<dbReference type="PANTHER" id="PTHR43747:SF5">
    <property type="entry name" value="FAD-BINDING DOMAIN-CONTAINING PROTEIN"/>
    <property type="match status" value="1"/>
</dbReference>
<keyword evidence="4" id="KW-1185">Reference proteome</keyword>
<accession>A0ABV2BYU0</accession>
<dbReference type="Gene3D" id="3.50.50.60">
    <property type="entry name" value="FAD/NAD(P)-binding domain"/>
    <property type="match status" value="1"/>
</dbReference>
<comment type="caution">
    <text evidence="3">The sequence shown here is derived from an EMBL/GenBank/DDBJ whole genome shotgun (WGS) entry which is preliminary data.</text>
</comment>
<reference evidence="3 4" key="1">
    <citation type="submission" date="2024-06" db="EMBL/GenBank/DDBJ databases">
        <authorList>
            <person name="Li F."/>
        </authorList>
    </citation>
    <scope>NUCLEOTIDE SEQUENCE [LARGE SCALE GENOMIC DNA]</scope>
    <source>
        <strain evidence="3 4">GXAS 311</strain>
    </source>
</reference>
<dbReference type="PANTHER" id="PTHR43747">
    <property type="entry name" value="FAD-BINDING PROTEIN"/>
    <property type="match status" value="1"/>
</dbReference>
<evidence type="ECO:0000256" key="1">
    <source>
        <dbReference type="ARBA" id="ARBA00023002"/>
    </source>
</evidence>
<evidence type="ECO:0000313" key="3">
    <source>
        <dbReference type="EMBL" id="MET1257094.1"/>
    </source>
</evidence>